<feature type="compositionally biased region" description="Low complexity" evidence="9">
    <location>
        <begin position="489"/>
        <end position="513"/>
    </location>
</feature>
<dbReference type="SMART" id="SM00325">
    <property type="entry name" value="RhoGEF"/>
    <property type="match status" value="1"/>
</dbReference>
<sequence length="1582" mass="167651">MADPAPTTLPPLPATMVVWHAFTAEGEYELTVAQGDEVRALRAVDDDWMEAEFAGRIGILPISYLELPSAAATAATNDDDAAAATAASTTAAAAAASDAGDAATATSNDSDPPSATPAATATPAPAKVAAPSAAPSTASAVTPPSPKTAAQGATAPKANTKPAVNSVNKPALKTTNGSAQRTGQKPAVNAATKPAATGARTSITSASPTSRTAPATLNKQPAATTESSSATDSAVVVTNGTSTKTPASSTAAPAPNGTPAASAPAAAAAAAAALVPARSAPAIPTHRAVDDFTAELDTEVTFAVGDLLVVTSMVDENWLLGFLAKDPAQRLGIFPNTYVEQLGQPATPTAPQSVDQPLKTPATNNEVVSDAHAPAAPASIISSDTSDRLTSALGVASALEDFESEDAAELTVRKSDLVTVLCRIDENWFECLLNGRVGIVPVASLSDPDPAKLPGRVASMASQAVGGAVGADAKPKTRSAPSRALPQSATPAQQRPAAAAAVARPAGAAANRQSIVRTNGAPNSPGAAATTPRASAAVVRKPSSVVSSPAAASPSASSSGVFGLFSSGSSSSSSDKKKKPRPVITVVSAAPMDPNAKPFEHATTPTAAAAAAPPTTTAPPTAAPAASPAAPAAATPPSAPGRPAAAPSRPPAAVARPVVTAAKPSPIRSSLPTVKTNGAPARAPNPPRSASLPTPAPIVAVVDPTPAALPESPKTPVDKREMILRELVATEESYIADLNMIYTSYVLPMSEAELPGIDLDTLFGNVVEVADVNERLLGMLKVQQSLVDPTQMRIGECFVDVGKDFKSVYGIFCRNHDDSAALTIALEQDPTSPAGQLLKQCHDQLRLKSTGLCDLSSLLIKPIQRILKYPLLLTELVKATSPSHPDADSIQRAVTLTKEIAADINELKRRKDLVQKYISPNRRQTVYNPPRKAAAAETEDSEQDAVAGPTLAPAFDPGRGKIERLNWHSISKKTTRMKQGILQFTGQASQTIDEKFVLEEKRFKRLQKSVQSLLRCIQSHVQACKDASTAQTTVSQHIKEFYWTDSFQRAEINMYQHAHLMIDREALDFYLRMLQRRVIAPLEVLLSHFQNPASLIQKRYHKLLDFDNSTSKMRSMKDIEVTESIVTAHNFTKNTYLALNDQLLEELPRFWKLAQSLLHTVISTLISSHDQYYSKTVELLLPMYSSSLLRQDQEIIRGFFERQAPSIKRMLALPVVPAYFTRTFEMAFRKNGAMMDLTPDPSAFRRQELIKGVEEAWVSIADDETARAGMQSLLDVYNAQPGFSDVKSNAELKRKIGILNGQITKSRFQLRRLQNELSQMAASAPENIDGFLIEQPSQEQLTISRANRKSVMLSDAPTTPIGLSTGSAQLQQKQPARMAPATSMESISSFDSVSIDPAASTTPSHATHDEAEPSNDHTVEPQSQAQDEHVVPVEHPEETTYVAGDDGAAAFEASSETAYVATETAVVLGAQYRAMYSFQSDVANNISYDEGELFELIQDCDDQGNRDWWRVRRLLNNEEGFVAHNYIELLPVENGHVAEAGDHTHDPGHIDEPAAETEANHHVEDPVDNIPAEPVAEVEQTA</sequence>
<feature type="compositionally biased region" description="Polar residues" evidence="9">
    <location>
        <begin position="1361"/>
        <end position="1374"/>
    </location>
</feature>
<dbReference type="SMART" id="SM00326">
    <property type="entry name" value="SH3"/>
    <property type="match status" value="4"/>
</dbReference>
<feature type="region of interest" description="Disordered" evidence="9">
    <location>
        <begin position="587"/>
        <end position="694"/>
    </location>
</feature>
<dbReference type="InterPro" id="IPR001452">
    <property type="entry name" value="SH3_domain"/>
</dbReference>
<evidence type="ECO:0000259" key="12">
    <source>
        <dbReference type="PROSITE" id="PS51021"/>
    </source>
</evidence>
<dbReference type="Gene3D" id="1.20.900.10">
    <property type="entry name" value="Dbl homology (DH) domain"/>
    <property type="match status" value="1"/>
</dbReference>
<feature type="compositionally biased region" description="Basic and acidic residues" evidence="9">
    <location>
        <begin position="1406"/>
        <end position="1419"/>
    </location>
</feature>
<dbReference type="Pfam" id="PF00621">
    <property type="entry name" value="RhoGEF"/>
    <property type="match status" value="1"/>
</dbReference>
<feature type="compositionally biased region" description="Low complexity" evidence="9">
    <location>
        <begin position="602"/>
        <end position="662"/>
    </location>
</feature>
<dbReference type="PROSITE" id="PS51021">
    <property type="entry name" value="BAR"/>
    <property type="match status" value="1"/>
</dbReference>
<dbReference type="PROSITE" id="PS50002">
    <property type="entry name" value="SH3"/>
    <property type="match status" value="4"/>
</dbReference>
<evidence type="ECO:0000256" key="1">
    <source>
        <dbReference type="ARBA" id="ARBA00004282"/>
    </source>
</evidence>
<dbReference type="eggNOG" id="KOG4225">
    <property type="taxonomic scope" value="Eukaryota"/>
</dbReference>
<dbReference type="InterPro" id="IPR051492">
    <property type="entry name" value="Dynamin-Rho_GEF"/>
</dbReference>
<feature type="compositionally biased region" description="Polar residues" evidence="9">
    <location>
        <begin position="1383"/>
        <end position="1392"/>
    </location>
</feature>
<dbReference type="PhylomeDB" id="A0A0D2U0E5"/>
<proteinExistence type="predicted"/>
<dbReference type="Gene3D" id="2.30.30.40">
    <property type="entry name" value="SH3 Domains"/>
    <property type="match status" value="4"/>
</dbReference>
<dbReference type="Gene3D" id="1.20.1270.60">
    <property type="entry name" value="Arfaptin homology (AH) domain/BAR domain"/>
    <property type="match status" value="1"/>
</dbReference>
<keyword evidence="4 8" id="KW-0728">SH3 domain</keyword>
<dbReference type="SUPFAM" id="SSF48065">
    <property type="entry name" value="DBL homology domain (DH-domain)"/>
    <property type="match status" value="1"/>
</dbReference>
<dbReference type="RefSeq" id="XP_004365163.1">
    <property type="nucleotide sequence ID" value="XM_004365106.2"/>
</dbReference>
<evidence type="ECO:0000256" key="6">
    <source>
        <dbReference type="ARBA" id="ARBA00022949"/>
    </source>
</evidence>
<dbReference type="GO" id="GO:0070161">
    <property type="term" value="C:anchoring junction"/>
    <property type="evidence" value="ECO:0007669"/>
    <property type="project" value="UniProtKB-SubCell"/>
</dbReference>
<name>A0A0D2U0E5_CAPO3</name>
<dbReference type="InterPro" id="IPR035899">
    <property type="entry name" value="DBL_dom_sf"/>
</dbReference>
<dbReference type="SUPFAM" id="SSF50044">
    <property type="entry name" value="SH3-domain"/>
    <property type="match status" value="4"/>
</dbReference>
<dbReference type="SUPFAM" id="SSF103657">
    <property type="entry name" value="BAR/IMD domain-like"/>
    <property type="match status" value="1"/>
</dbReference>
<dbReference type="InterPro" id="IPR004148">
    <property type="entry name" value="BAR_dom"/>
</dbReference>
<organism evidence="13 14">
    <name type="scientific">Capsaspora owczarzaki (strain ATCC 30864)</name>
    <dbReference type="NCBI Taxonomy" id="595528"/>
    <lineage>
        <taxon>Eukaryota</taxon>
        <taxon>Filasterea</taxon>
        <taxon>Capsaspora</taxon>
    </lineage>
</organism>
<feature type="compositionally biased region" description="Low complexity" evidence="9">
    <location>
        <begin position="524"/>
        <end position="535"/>
    </location>
</feature>
<dbReference type="OrthoDB" id="6244550at2759"/>
<dbReference type="InParanoid" id="A0A0D2U0E5"/>
<dbReference type="Pfam" id="PF00018">
    <property type="entry name" value="SH3_1"/>
    <property type="match status" value="2"/>
</dbReference>
<feature type="compositionally biased region" description="Low complexity" evidence="9">
    <location>
        <begin position="222"/>
        <end position="260"/>
    </location>
</feature>
<feature type="compositionally biased region" description="Polar residues" evidence="9">
    <location>
        <begin position="667"/>
        <end position="676"/>
    </location>
</feature>
<dbReference type="InterPro" id="IPR036028">
    <property type="entry name" value="SH3-like_dom_sf"/>
</dbReference>
<dbReference type="PROSITE" id="PS50010">
    <property type="entry name" value="DH_2"/>
    <property type="match status" value="1"/>
</dbReference>
<feature type="compositionally biased region" description="Polar residues" evidence="9">
    <location>
        <begin position="199"/>
        <end position="221"/>
    </location>
</feature>
<accession>A0A0D2U0E5</accession>
<evidence type="ECO:0000256" key="2">
    <source>
        <dbReference type="ARBA" id="ARBA00004348"/>
    </source>
</evidence>
<comment type="subcellular location">
    <subcellularLocation>
        <location evidence="1">Cell junction</location>
    </subcellularLocation>
    <subcellularLocation>
        <location evidence="2">Golgi apparatus</location>
        <location evidence="2">Golgi stack</location>
    </subcellularLocation>
</comment>
<feature type="domain" description="BAR" evidence="12">
    <location>
        <begin position="981"/>
        <end position="1205"/>
    </location>
</feature>
<evidence type="ECO:0000313" key="13">
    <source>
        <dbReference type="EMBL" id="KJE88686.1"/>
    </source>
</evidence>
<dbReference type="InterPro" id="IPR000219">
    <property type="entry name" value="DH_dom"/>
</dbReference>
<keyword evidence="6" id="KW-0965">Cell junction</keyword>
<evidence type="ECO:0000256" key="5">
    <source>
        <dbReference type="ARBA" id="ARBA00022658"/>
    </source>
</evidence>
<feature type="region of interest" description="Disordered" evidence="9">
    <location>
        <begin position="102"/>
        <end position="260"/>
    </location>
</feature>
<dbReference type="GO" id="GO:0005085">
    <property type="term" value="F:guanyl-nucleotide exchange factor activity"/>
    <property type="evidence" value="ECO:0007669"/>
    <property type="project" value="UniProtKB-KW"/>
</dbReference>
<evidence type="ECO:0000259" key="10">
    <source>
        <dbReference type="PROSITE" id="PS50002"/>
    </source>
</evidence>
<feature type="region of interest" description="Disordered" evidence="9">
    <location>
        <begin position="1538"/>
        <end position="1582"/>
    </location>
</feature>
<dbReference type="eggNOG" id="KOG3519">
    <property type="taxonomic scope" value="Eukaryota"/>
</dbReference>
<feature type="domain" description="DH" evidence="11">
    <location>
        <begin position="719"/>
        <end position="907"/>
    </location>
</feature>
<keyword evidence="5" id="KW-0344">Guanine-nucleotide releasing factor</keyword>
<evidence type="ECO:0000256" key="4">
    <source>
        <dbReference type="ARBA" id="ARBA00022443"/>
    </source>
</evidence>
<feature type="region of interest" description="Disordered" evidence="9">
    <location>
        <begin position="468"/>
        <end position="535"/>
    </location>
</feature>
<dbReference type="EMBL" id="KE346360">
    <property type="protein sequence ID" value="KJE88686.1"/>
    <property type="molecule type" value="Genomic_DNA"/>
</dbReference>
<evidence type="ECO:0000256" key="9">
    <source>
        <dbReference type="SAM" id="MobiDB-lite"/>
    </source>
</evidence>
<evidence type="ECO:0000256" key="7">
    <source>
        <dbReference type="ARBA" id="ARBA00032587"/>
    </source>
</evidence>
<dbReference type="Proteomes" id="UP000008743">
    <property type="component" value="Unassembled WGS sequence"/>
</dbReference>
<feature type="domain" description="SH3" evidence="10">
    <location>
        <begin position="391"/>
        <end position="450"/>
    </location>
</feature>
<feature type="compositionally biased region" description="Polar residues" evidence="9">
    <location>
        <begin position="162"/>
        <end position="183"/>
    </location>
</feature>
<dbReference type="GO" id="GO:0005795">
    <property type="term" value="C:Golgi stack"/>
    <property type="evidence" value="ECO:0007669"/>
    <property type="project" value="UniProtKB-SubCell"/>
</dbReference>
<dbReference type="InterPro" id="IPR027267">
    <property type="entry name" value="AH/BAR_dom_sf"/>
</dbReference>
<feature type="compositionally biased region" description="Low complexity" evidence="9">
    <location>
        <begin position="102"/>
        <end position="150"/>
    </location>
</feature>
<dbReference type="PROSITE" id="PS00741">
    <property type="entry name" value="DH_1"/>
    <property type="match status" value="1"/>
</dbReference>
<keyword evidence="14" id="KW-1185">Reference proteome</keyword>
<feature type="region of interest" description="Disordered" evidence="9">
    <location>
        <begin position="921"/>
        <end position="954"/>
    </location>
</feature>
<dbReference type="STRING" id="595528.A0A0D2U0E5"/>
<dbReference type="CDD" id="cd00160">
    <property type="entry name" value="RhoGEF"/>
    <property type="match status" value="1"/>
</dbReference>
<evidence type="ECO:0000259" key="11">
    <source>
        <dbReference type="PROSITE" id="PS50010"/>
    </source>
</evidence>
<dbReference type="InterPro" id="IPR001331">
    <property type="entry name" value="GDS_CDC24_CS"/>
</dbReference>
<dbReference type="PANTHER" id="PTHR22834:SF20">
    <property type="entry name" value="SH3 DOMAIN-CONTAINING PROTEIN"/>
    <property type="match status" value="1"/>
</dbReference>
<feature type="region of interest" description="Disordered" evidence="9">
    <location>
        <begin position="1355"/>
        <end position="1433"/>
    </location>
</feature>
<dbReference type="SMART" id="SM00721">
    <property type="entry name" value="BAR"/>
    <property type="match status" value="1"/>
</dbReference>
<evidence type="ECO:0000256" key="8">
    <source>
        <dbReference type="PROSITE-ProRule" id="PRU00192"/>
    </source>
</evidence>
<gene>
    <name evidence="13" type="ORF">CAOG_000292</name>
</gene>
<dbReference type="PANTHER" id="PTHR22834">
    <property type="entry name" value="NUCLEAR FUSION PROTEIN FUS2"/>
    <property type="match status" value="1"/>
</dbReference>
<evidence type="ECO:0000313" key="14">
    <source>
        <dbReference type="Proteomes" id="UP000008743"/>
    </source>
</evidence>
<evidence type="ECO:0000256" key="3">
    <source>
        <dbReference type="ARBA" id="ARBA00018186"/>
    </source>
</evidence>
<feature type="domain" description="SH3" evidence="10">
    <location>
        <begin position="11"/>
        <end position="70"/>
    </location>
</feature>
<dbReference type="OMA" id="CIFLDEV"/>
<dbReference type="GO" id="GO:0035556">
    <property type="term" value="P:intracellular signal transduction"/>
    <property type="evidence" value="ECO:0007669"/>
    <property type="project" value="InterPro"/>
</dbReference>
<feature type="compositionally biased region" description="Basic and acidic residues" evidence="9">
    <location>
        <begin position="1539"/>
        <end position="1565"/>
    </location>
</feature>
<reference evidence="14" key="1">
    <citation type="submission" date="2011-02" db="EMBL/GenBank/DDBJ databases">
        <title>The Genome Sequence of Capsaspora owczarzaki ATCC 30864.</title>
        <authorList>
            <person name="Russ C."/>
            <person name="Cuomo C."/>
            <person name="Burger G."/>
            <person name="Gray M.W."/>
            <person name="Holland P.W.H."/>
            <person name="King N."/>
            <person name="Lang F.B.F."/>
            <person name="Roger A.J."/>
            <person name="Ruiz-Trillo I."/>
            <person name="Young S.K."/>
            <person name="Zeng Q."/>
            <person name="Gargeya S."/>
            <person name="Alvarado L."/>
            <person name="Berlin A."/>
            <person name="Chapman S.B."/>
            <person name="Chen Z."/>
            <person name="Freedman E."/>
            <person name="Gellesch M."/>
            <person name="Goldberg J."/>
            <person name="Griggs A."/>
            <person name="Gujja S."/>
            <person name="Heilman E."/>
            <person name="Heiman D."/>
            <person name="Howarth C."/>
            <person name="Mehta T."/>
            <person name="Neiman D."/>
            <person name="Pearson M."/>
            <person name="Roberts A."/>
            <person name="Saif S."/>
            <person name="Shea T."/>
            <person name="Shenoy N."/>
            <person name="Sisk P."/>
            <person name="Stolte C."/>
            <person name="Sykes S."/>
            <person name="White J."/>
            <person name="Yandava C."/>
            <person name="Haas B."/>
            <person name="Nusbaum C."/>
            <person name="Birren B."/>
        </authorList>
    </citation>
    <scope>NUCLEOTIDE SEQUENCE</scope>
    <source>
        <strain evidence="14">ATCC 30864</strain>
    </source>
</reference>
<feature type="domain" description="SH3" evidence="10">
    <location>
        <begin position="281"/>
        <end position="344"/>
    </location>
</feature>
<protein>
    <recommendedName>
        <fullName evidence="3">Dynamin-binding protein</fullName>
    </recommendedName>
    <alternativeName>
        <fullName evidence="7">Scaffold protein Tuba</fullName>
    </alternativeName>
</protein>
<dbReference type="Pfam" id="PF03114">
    <property type="entry name" value="BAR"/>
    <property type="match status" value="1"/>
</dbReference>
<feature type="domain" description="SH3" evidence="10">
    <location>
        <begin position="1467"/>
        <end position="1532"/>
    </location>
</feature>